<dbReference type="Gene3D" id="3.40.50.2000">
    <property type="entry name" value="Glycogen Phosphorylase B"/>
    <property type="match status" value="1"/>
</dbReference>
<dbReference type="GO" id="GO:0016757">
    <property type="term" value="F:glycosyltransferase activity"/>
    <property type="evidence" value="ECO:0007669"/>
    <property type="project" value="InterPro"/>
</dbReference>
<dbReference type="GO" id="GO:0009103">
    <property type="term" value="P:lipopolysaccharide biosynthetic process"/>
    <property type="evidence" value="ECO:0007669"/>
    <property type="project" value="TreeGrafter"/>
</dbReference>
<proteinExistence type="predicted"/>
<dbReference type="Gene3D" id="3.40.50.11090">
    <property type="match status" value="1"/>
</dbReference>
<comment type="caution">
    <text evidence="3">The sequence shown here is derived from an EMBL/GenBank/DDBJ whole genome shotgun (WGS) entry which is preliminary data.</text>
</comment>
<name>A0A139LUH7_9BACE</name>
<dbReference type="AlphaFoldDB" id="A0A139LUH7"/>
<feature type="domain" description="Glycosyl transferase family 1" evidence="2">
    <location>
        <begin position="195"/>
        <end position="337"/>
    </location>
</feature>
<sequence>MIKYITFLLPGYSNKPIGGYKIVYEYTNRLIADGYVVNIVFPIHLLWYSYGFLHKTKLIILFLISKVYKCCGIGKWFNLDSRAKLKLTWNLSEQEVPISDIYIATSIETAMELAKFNNINNNNKFYFIQGFENWGKFNEDKVFQSYRLPMKKIVISENLLDIVKSAGGIAELIHNGFDSNKFYISLPIKEKNKHSVTMLYHTSLLKGCKDGIDALNIVKKQFPQLKAIFFGKDSPSENLPPWIIFYKNPSPKKLNEIYNNSAIYIGTSHSEGMGLVIGEAMLCGAAIACTDIGGYKTLAKNRETALLSPIKDPQKLAANIIELIEDDELRFNLATNGNIYIKNFSWDVAYNKMKHILLSDSCNDGEGR</sequence>
<dbReference type="CDD" id="cd03801">
    <property type="entry name" value="GT4_PimA-like"/>
    <property type="match status" value="1"/>
</dbReference>
<reference evidence="3 4" key="1">
    <citation type="submission" date="2016-02" db="EMBL/GenBank/DDBJ databases">
        <authorList>
            <person name="Wen L."/>
            <person name="He K."/>
            <person name="Yang H."/>
        </authorList>
    </citation>
    <scope>NUCLEOTIDE SEQUENCE [LARGE SCALE GENOMIC DNA]</scope>
    <source>
        <strain evidence="3 4">KLE1704</strain>
    </source>
</reference>
<evidence type="ECO:0000259" key="2">
    <source>
        <dbReference type="Pfam" id="PF00534"/>
    </source>
</evidence>
<gene>
    <name evidence="3" type="ORF">HMPREF2531_00342</name>
</gene>
<keyword evidence="1 3" id="KW-0808">Transferase</keyword>
<organism evidence="3">
    <name type="scientific">Bacteroides intestinalis</name>
    <dbReference type="NCBI Taxonomy" id="329854"/>
    <lineage>
        <taxon>Bacteria</taxon>
        <taxon>Pseudomonadati</taxon>
        <taxon>Bacteroidota</taxon>
        <taxon>Bacteroidia</taxon>
        <taxon>Bacteroidales</taxon>
        <taxon>Bacteroidaceae</taxon>
        <taxon>Bacteroides</taxon>
    </lineage>
</organism>
<evidence type="ECO:0000313" key="3">
    <source>
        <dbReference type="EMBL" id="KXT55094.1"/>
    </source>
</evidence>
<dbReference type="InterPro" id="IPR001296">
    <property type="entry name" value="Glyco_trans_1"/>
</dbReference>
<dbReference type="PANTHER" id="PTHR46401:SF2">
    <property type="entry name" value="GLYCOSYLTRANSFERASE WBBK-RELATED"/>
    <property type="match status" value="1"/>
</dbReference>
<dbReference type="EMBL" id="LTDF01000032">
    <property type="protein sequence ID" value="KXT55094.1"/>
    <property type="molecule type" value="Genomic_DNA"/>
</dbReference>
<dbReference type="Proteomes" id="UP000070319">
    <property type="component" value="Unassembled WGS sequence"/>
</dbReference>
<evidence type="ECO:0000256" key="1">
    <source>
        <dbReference type="ARBA" id="ARBA00022679"/>
    </source>
</evidence>
<evidence type="ECO:0000313" key="4">
    <source>
        <dbReference type="Proteomes" id="UP000070319"/>
    </source>
</evidence>
<accession>A0A139LUH7</accession>
<dbReference type="SUPFAM" id="SSF53756">
    <property type="entry name" value="UDP-Glycosyltransferase/glycogen phosphorylase"/>
    <property type="match status" value="1"/>
</dbReference>
<dbReference type="RefSeq" id="WP_061433755.1">
    <property type="nucleotide sequence ID" value="NZ_KQ968671.1"/>
</dbReference>
<dbReference type="PANTHER" id="PTHR46401">
    <property type="entry name" value="GLYCOSYLTRANSFERASE WBBK-RELATED"/>
    <property type="match status" value="1"/>
</dbReference>
<dbReference type="Pfam" id="PF00534">
    <property type="entry name" value="Glycos_transf_1"/>
    <property type="match status" value="1"/>
</dbReference>
<dbReference type="PATRIC" id="fig|329854.7.peg.345"/>
<protein>
    <submittedName>
        <fullName evidence="3">Glycosyltransferase, group 1 family protein</fullName>
    </submittedName>
</protein>